<accession>A0A8K0NMR5</accession>
<keyword evidence="2" id="KW-0812">Transmembrane</keyword>
<feature type="transmembrane region" description="Helical" evidence="2">
    <location>
        <begin position="12"/>
        <end position="32"/>
    </location>
</feature>
<dbReference type="EMBL" id="JABELV010000078">
    <property type="protein sequence ID" value="KAG7531965.1"/>
    <property type="molecule type" value="Genomic_DNA"/>
</dbReference>
<dbReference type="Proteomes" id="UP000812966">
    <property type="component" value="Unassembled WGS sequence"/>
</dbReference>
<gene>
    <name evidence="3" type="ORF">FFLO_03972</name>
</gene>
<keyword evidence="2" id="KW-1133">Transmembrane helix</keyword>
<reference evidence="3" key="1">
    <citation type="submission" date="2020-04" db="EMBL/GenBank/DDBJ databases">
        <title>Analysis of mating type loci in Filobasidium floriforme.</title>
        <authorList>
            <person name="Nowrousian M."/>
        </authorList>
    </citation>
    <scope>NUCLEOTIDE SEQUENCE</scope>
    <source>
        <strain evidence="3">CBS 6242</strain>
    </source>
</reference>
<evidence type="ECO:0000256" key="1">
    <source>
        <dbReference type="SAM" id="MobiDB-lite"/>
    </source>
</evidence>
<keyword evidence="2" id="KW-0472">Membrane</keyword>
<feature type="transmembrane region" description="Helical" evidence="2">
    <location>
        <begin position="81"/>
        <end position="100"/>
    </location>
</feature>
<comment type="caution">
    <text evidence="3">The sequence shown here is derived from an EMBL/GenBank/DDBJ whole genome shotgun (WGS) entry which is preliminary data.</text>
</comment>
<feature type="transmembrane region" description="Helical" evidence="2">
    <location>
        <begin position="44"/>
        <end position="69"/>
    </location>
</feature>
<evidence type="ECO:0000256" key="2">
    <source>
        <dbReference type="SAM" id="Phobius"/>
    </source>
</evidence>
<organism evidence="3 4">
    <name type="scientific">Filobasidium floriforme</name>
    <dbReference type="NCBI Taxonomy" id="5210"/>
    <lineage>
        <taxon>Eukaryota</taxon>
        <taxon>Fungi</taxon>
        <taxon>Dikarya</taxon>
        <taxon>Basidiomycota</taxon>
        <taxon>Agaricomycotina</taxon>
        <taxon>Tremellomycetes</taxon>
        <taxon>Filobasidiales</taxon>
        <taxon>Filobasidiaceae</taxon>
        <taxon>Filobasidium</taxon>
    </lineage>
</organism>
<proteinExistence type="predicted"/>
<name>A0A8K0NMR5_9TREE</name>
<dbReference type="AlphaFoldDB" id="A0A8K0NMR5"/>
<evidence type="ECO:0008006" key="5">
    <source>
        <dbReference type="Google" id="ProtNLM"/>
    </source>
</evidence>
<evidence type="ECO:0000313" key="3">
    <source>
        <dbReference type="EMBL" id="KAG7531965.1"/>
    </source>
</evidence>
<sequence length="187" mass="20593">MYNMNPDLLYNLNFVGLCMIQFASVTTCMPAYRAVRYGDKDIMSTIPSLTIAIEAAFLWAISGGLFIINNKIRNRTQENKIALPGLSIALVGPQCIGLLIGNLKLTSDIRETSCYSGDFCWDARRASAWGWVLLLLVALLLLLWMSVLLSAPFIRIGGTTNPNSDDGNQAEQLLEDDDEARKASILS</sequence>
<evidence type="ECO:0000313" key="4">
    <source>
        <dbReference type="Proteomes" id="UP000812966"/>
    </source>
</evidence>
<keyword evidence="4" id="KW-1185">Reference proteome</keyword>
<feature type="transmembrane region" description="Helical" evidence="2">
    <location>
        <begin position="128"/>
        <end position="149"/>
    </location>
</feature>
<protein>
    <recommendedName>
        <fullName evidence="5">Transmembrane protein</fullName>
    </recommendedName>
</protein>
<feature type="region of interest" description="Disordered" evidence="1">
    <location>
        <begin position="164"/>
        <end position="187"/>
    </location>
</feature>